<feature type="compositionally biased region" description="Basic residues" evidence="1">
    <location>
        <begin position="67"/>
        <end position="79"/>
    </location>
</feature>
<feature type="compositionally biased region" description="Acidic residues" evidence="1">
    <location>
        <begin position="211"/>
        <end position="226"/>
    </location>
</feature>
<feature type="compositionally biased region" description="Basic and acidic residues" evidence="1">
    <location>
        <begin position="148"/>
        <end position="157"/>
    </location>
</feature>
<gene>
    <name evidence="2" type="ORF">WOLCODRAFT_136549</name>
</gene>
<feature type="region of interest" description="Disordered" evidence="1">
    <location>
        <begin position="207"/>
        <end position="262"/>
    </location>
</feature>
<evidence type="ECO:0000256" key="1">
    <source>
        <dbReference type="SAM" id="MobiDB-lite"/>
    </source>
</evidence>
<feature type="compositionally biased region" description="Low complexity" evidence="1">
    <location>
        <begin position="89"/>
        <end position="108"/>
    </location>
</feature>
<accession>A0A2H3JQ80</accession>
<dbReference type="OrthoDB" id="3215907at2759"/>
<keyword evidence="3" id="KW-1185">Reference proteome</keyword>
<protein>
    <submittedName>
        <fullName evidence="2">Uncharacterized protein</fullName>
    </submittedName>
</protein>
<dbReference type="AlphaFoldDB" id="A0A2H3JQ80"/>
<organism evidence="2 3">
    <name type="scientific">Wolfiporia cocos (strain MD-104)</name>
    <name type="common">Brown rot fungus</name>
    <dbReference type="NCBI Taxonomy" id="742152"/>
    <lineage>
        <taxon>Eukaryota</taxon>
        <taxon>Fungi</taxon>
        <taxon>Dikarya</taxon>
        <taxon>Basidiomycota</taxon>
        <taxon>Agaricomycotina</taxon>
        <taxon>Agaricomycetes</taxon>
        <taxon>Polyporales</taxon>
        <taxon>Phaeolaceae</taxon>
        <taxon>Wolfiporia</taxon>
    </lineage>
</organism>
<dbReference type="Proteomes" id="UP000218811">
    <property type="component" value="Unassembled WGS sequence"/>
</dbReference>
<reference evidence="2 3" key="1">
    <citation type="journal article" date="2012" name="Science">
        <title>The Paleozoic origin of enzymatic lignin decomposition reconstructed from 31 fungal genomes.</title>
        <authorList>
            <person name="Floudas D."/>
            <person name="Binder M."/>
            <person name="Riley R."/>
            <person name="Barry K."/>
            <person name="Blanchette R.A."/>
            <person name="Henrissat B."/>
            <person name="Martinez A.T."/>
            <person name="Otillar R."/>
            <person name="Spatafora J.W."/>
            <person name="Yadav J.S."/>
            <person name="Aerts A."/>
            <person name="Benoit I."/>
            <person name="Boyd A."/>
            <person name="Carlson A."/>
            <person name="Copeland A."/>
            <person name="Coutinho P.M."/>
            <person name="de Vries R.P."/>
            <person name="Ferreira P."/>
            <person name="Findley K."/>
            <person name="Foster B."/>
            <person name="Gaskell J."/>
            <person name="Glotzer D."/>
            <person name="Gorecki P."/>
            <person name="Heitman J."/>
            <person name="Hesse C."/>
            <person name="Hori C."/>
            <person name="Igarashi K."/>
            <person name="Jurgens J.A."/>
            <person name="Kallen N."/>
            <person name="Kersten P."/>
            <person name="Kohler A."/>
            <person name="Kuees U."/>
            <person name="Kumar T.K.A."/>
            <person name="Kuo A."/>
            <person name="LaButti K."/>
            <person name="Larrondo L.F."/>
            <person name="Lindquist E."/>
            <person name="Ling A."/>
            <person name="Lombard V."/>
            <person name="Lucas S."/>
            <person name="Lundell T."/>
            <person name="Martin R."/>
            <person name="McLaughlin D.J."/>
            <person name="Morgenstern I."/>
            <person name="Morin E."/>
            <person name="Murat C."/>
            <person name="Nagy L.G."/>
            <person name="Nolan M."/>
            <person name="Ohm R.A."/>
            <person name="Patyshakuliyeva A."/>
            <person name="Rokas A."/>
            <person name="Ruiz-Duenas F.J."/>
            <person name="Sabat G."/>
            <person name="Salamov A."/>
            <person name="Samejima M."/>
            <person name="Schmutz J."/>
            <person name="Slot J.C."/>
            <person name="St John F."/>
            <person name="Stenlid J."/>
            <person name="Sun H."/>
            <person name="Sun S."/>
            <person name="Syed K."/>
            <person name="Tsang A."/>
            <person name="Wiebenga A."/>
            <person name="Young D."/>
            <person name="Pisabarro A."/>
            <person name="Eastwood D.C."/>
            <person name="Martin F."/>
            <person name="Cullen D."/>
            <person name="Grigoriev I.V."/>
            <person name="Hibbett D.S."/>
        </authorList>
    </citation>
    <scope>NUCLEOTIDE SEQUENCE [LARGE SCALE GENOMIC DNA]</scope>
    <source>
        <strain evidence="2 3">MD-104</strain>
    </source>
</reference>
<feature type="region of interest" description="Disordered" evidence="1">
    <location>
        <begin position="28"/>
        <end position="194"/>
    </location>
</feature>
<dbReference type="OMA" id="SHPVIRF"/>
<feature type="compositionally biased region" description="Basic residues" evidence="1">
    <location>
        <begin position="183"/>
        <end position="192"/>
    </location>
</feature>
<sequence length="349" mass="37546">MSHPVIRFPPPPPTRNELTAAQRAQLMRSNKKLGQLLGSTPHVLDTHPVSSSSLRVEIPARRSNEKPHRKFWGGHKRSKSSPLGDDSESNNSSSPRSSTSTAPRSSTEGRASAATLNSEQAWRTPYRPTARPPLLKLHPAGPSSKPKSKPEPLRNDAEADISTGLPDSPSAPAFNITSESAMRRKKMQRLQRKLGEGVPVELVFPTAADGGVDDADSSSSDNDETPLLETPSSAQQLPFSLPTIHEERAPMRRTSITAGKNLRPSSPEAMYIASTLEEHGFEKLCIGVPPAAGDVGGSKRPSGKMRRDKELVCVGVSASAGIGGRGRSRRWVQGPVPFDQVQGSWGGRM</sequence>
<evidence type="ECO:0000313" key="2">
    <source>
        <dbReference type="EMBL" id="PCH39898.1"/>
    </source>
</evidence>
<dbReference type="EMBL" id="KB468053">
    <property type="protein sequence ID" value="PCH39898.1"/>
    <property type="molecule type" value="Genomic_DNA"/>
</dbReference>
<evidence type="ECO:0000313" key="3">
    <source>
        <dbReference type="Proteomes" id="UP000218811"/>
    </source>
</evidence>
<name>A0A2H3JQ80_WOLCO</name>
<proteinExistence type="predicted"/>